<keyword evidence="4" id="KW-1185">Reference proteome</keyword>
<feature type="transmembrane region" description="Helical" evidence="2">
    <location>
        <begin position="85"/>
        <end position="107"/>
    </location>
</feature>
<evidence type="ECO:0008006" key="5">
    <source>
        <dbReference type="Google" id="ProtNLM"/>
    </source>
</evidence>
<evidence type="ECO:0000256" key="1">
    <source>
        <dbReference type="SAM" id="MobiDB-lite"/>
    </source>
</evidence>
<comment type="caution">
    <text evidence="3">The sequence shown here is derived from an EMBL/GenBank/DDBJ whole genome shotgun (WGS) entry which is preliminary data.</text>
</comment>
<reference evidence="3 4" key="1">
    <citation type="submission" date="2022-12" db="EMBL/GenBank/DDBJ databases">
        <authorList>
            <person name="Muema E."/>
        </authorList>
    </citation>
    <scope>NUCLEOTIDE SEQUENCE [LARGE SCALE GENOMIC DNA]</scope>
    <source>
        <strain evidence="4">1326</strain>
    </source>
</reference>
<dbReference type="EMBL" id="JAPYKS010000005">
    <property type="protein sequence ID" value="MEI9408882.1"/>
    <property type="molecule type" value="Genomic_DNA"/>
</dbReference>
<keyword evidence="2" id="KW-1133">Transmembrane helix</keyword>
<keyword evidence="2" id="KW-0812">Transmembrane</keyword>
<dbReference type="Proteomes" id="UP001387293">
    <property type="component" value="Unassembled WGS sequence"/>
</dbReference>
<evidence type="ECO:0000256" key="2">
    <source>
        <dbReference type="SAM" id="Phobius"/>
    </source>
</evidence>
<protein>
    <recommendedName>
        <fullName evidence="5">TIGR01620 family protein</fullName>
    </recommendedName>
</protein>
<sequence>MAKMSNPTPASARGEIEAGATQDKTPGFDPAIVPLETDAEAADTQNPVAGAEPPRSRPKFENDASFANAMRPIESEPELRPRGNWPLFVIAAVVLIAAAVFLGASMLR</sequence>
<organism evidence="3 4">
    <name type="scientific">Mesorhizobium salmacidum</name>
    <dbReference type="NCBI Taxonomy" id="3015171"/>
    <lineage>
        <taxon>Bacteria</taxon>
        <taxon>Pseudomonadati</taxon>
        <taxon>Pseudomonadota</taxon>
        <taxon>Alphaproteobacteria</taxon>
        <taxon>Hyphomicrobiales</taxon>
        <taxon>Phyllobacteriaceae</taxon>
        <taxon>Mesorhizobium</taxon>
    </lineage>
</organism>
<gene>
    <name evidence="3" type="ORF">O7A60_08885</name>
</gene>
<evidence type="ECO:0000313" key="3">
    <source>
        <dbReference type="EMBL" id="MEI9408882.1"/>
    </source>
</evidence>
<accession>A0ABU8KT42</accession>
<proteinExistence type="predicted"/>
<keyword evidence="2" id="KW-0472">Membrane</keyword>
<feature type="region of interest" description="Disordered" evidence="1">
    <location>
        <begin position="1"/>
        <end position="65"/>
    </location>
</feature>
<evidence type="ECO:0000313" key="4">
    <source>
        <dbReference type="Proteomes" id="UP001387293"/>
    </source>
</evidence>
<name>A0ABU8KT42_9HYPH</name>